<proteinExistence type="predicted"/>
<dbReference type="Proteomes" id="UP000228945">
    <property type="component" value="Chromosome"/>
</dbReference>
<evidence type="ECO:0000256" key="1">
    <source>
        <dbReference type="SAM" id="MobiDB-lite"/>
    </source>
</evidence>
<dbReference type="Gene3D" id="1.25.40.10">
    <property type="entry name" value="Tetratricopeptide repeat domain"/>
    <property type="match status" value="1"/>
</dbReference>
<organism evidence="3 4">
    <name type="scientific">Caulobacter mirabilis</name>
    <dbReference type="NCBI Taxonomy" id="69666"/>
    <lineage>
        <taxon>Bacteria</taxon>
        <taxon>Pseudomonadati</taxon>
        <taxon>Pseudomonadota</taxon>
        <taxon>Alphaproteobacteria</taxon>
        <taxon>Caulobacterales</taxon>
        <taxon>Caulobacteraceae</taxon>
        <taxon>Caulobacter</taxon>
    </lineage>
</organism>
<feature type="chain" id="PRO_5013695950" description="Tetratricopeptide repeat protein" evidence="2">
    <location>
        <begin position="18"/>
        <end position="243"/>
    </location>
</feature>
<gene>
    <name evidence="3" type="ORF">CSW64_12170</name>
</gene>
<dbReference type="InterPro" id="IPR011990">
    <property type="entry name" value="TPR-like_helical_dom_sf"/>
</dbReference>
<dbReference type="RefSeq" id="WP_099622366.1">
    <property type="nucleotide sequence ID" value="NZ_CP024201.1"/>
</dbReference>
<dbReference type="KEGG" id="cmb:CSW64_12170"/>
<dbReference type="EMBL" id="CP024201">
    <property type="protein sequence ID" value="ATQ43115.1"/>
    <property type="molecule type" value="Genomic_DNA"/>
</dbReference>
<evidence type="ECO:0000313" key="4">
    <source>
        <dbReference type="Proteomes" id="UP000228945"/>
    </source>
</evidence>
<reference evidence="3 4" key="1">
    <citation type="submission" date="2017-10" db="EMBL/GenBank/DDBJ databases">
        <title>Genome sequence of Caulobacter mirabilis FWC38.</title>
        <authorList>
            <person name="Fiebig A."/>
            <person name="Crosson S."/>
        </authorList>
    </citation>
    <scope>NUCLEOTIDE SEQUENCE [LARGE SCALE GENOMIC DNA]</scope>
    <source>
        <strain evidence="3 4">FWC 38</strain>
    </source>
</reference>
<keyword evidence="4" id="KW-1185">Reference proteome</keyword>
<accession>A0A2D2AYQ4</accession>
<dbReference type="AlphaFoldDB" id="A0A2D2AYQ4"/>
<sequence>MRIILIAAWLLASPTMANPTPADRVAQAQTSLAAGRSAEALRALDVVVRDLSPQDPLWSRAQHLRGRVNAASGNPATAATIYYELYKQAPNSKEAPDGLVGLGEALITLNKAPEACRVLQEASVVYLNRLSTSLRGRIEKSRRAASCAPAGPPAPVDSRGSNGAIASKTHPRYQFAVYCVARFQEAADLAKQDNNRGADQFFTARALNLLSQFAIDPTTDVARARLALANGHANIPDGRDCPM</sequence>
<evidence type="ECO:0000256" key="2">
    <source>
        <dbReference type="SAM" id="SignalP"/>
    </source>
</evidence>
<evidence type="ECO:0000313" key="3">
    <source>
        <dbReference type="EMBL" id="ATQ43115.1"/>
    </source>
</evidence>
<evidence type="ECO:0008006" key="5">
    <source>
        <dbReference type="Google" id="ProtNLM"/>
    </source>
</evidence>
<feature type="signal peptide" evidence="2">
    <location>
        <begin position="1"/>
        <end position="17"/>
    </location>
</feature>
<keyword evidence="2" id="KW-0732">Signal</keyword>
<feature type="region of interest" description="Disordered" evidence="1">
    <location>
        <begin position="141"/>
        <end position="165"/>
    </location>
</feature>
<protein>
    <recommendedName>
        <fullName evidence="5">Tetratricopeptide repeat protein</fullName>
    </recommendedName>
</protein>
<dbReference type="OrthoDB" id="9763909at2"/>
<name>A0A2D2AYQ4_9CAUL</name>
<dbReference type="SUPFAM" id="SSF48452">
    <property type="entry name" value="TPR-like"/>
    <property type="match status" value="1"/>
</dbReference>